<dbReference type="AlphaFoldDB" id="A0A0C2MZA8"/>
<proteinExistence type="predicted"/>
<reference evidence="2 3" key="1">
    <citation type="journal article" date="2014" name="Genome Biol. Evol.">
        <title>The genome of the myxosporean Thelohanellus kitauei shows adaptations to nutrient acquisition within its fish host.</title>
        <authorList>
            <person name="Yang Y."/>
            <person name="Xiong J."/>
            <person name="Zhou Z."/>
            <person name="Huo F."/>
            <person name="Miao W."/>
            <person name="Ran C."/>
            <person name="Liu Y."/>
            <person name="Zhang J."/>
            <person name="Feng J."/>
            <person name="Wang M."/>
            <person name="Wang M."/>
            <person name="Wang L."/>
            <person name="Yao B."/>
        </authorList>
    </citation>
    <scope>NUCLEOTIDE SEQUENCE [LARGE SCALE GENOMIC DNA]</scope>
    <source>
        <strain evidence="2">Wuqing</strain>
    </source>
</reference>
<evidence type="ECO:0000256" key="1">
    <source>
        <dbReference type="SAM" id="MobiDB-lite"/>
    </source>
</evidence>
<feature type="compositionally biased region" description="Basic residues" evidence="1">
    <location>
        <begin position="105"/>
        <end position="124"/>
    </location>
</feature>
<gene>
    <name evidence="2" type="ORF">RF11_11122</name>
</gene>
<dbReference type="EMBL" id="JWZT01002428">
    <property type="protein sequence ID" value="KII69475.1"/>
    <property type="molecule type" value="Genomic_DNA"/>
</dbReference>
<comment type="caution">
    <text evidence="2">The sequence shown here is derived from an EMBL/GenBank/DDBJ whole genome shotgun (WGS) entry which is preliminary data.</text>
</comment>
<feature type="compositionally biased region" description="Basic and acidic residues" evidence="1">
    <location>
        <begin position="59"/>
        <end position="81"/>
    </location>
</feature>
<name>A0A0C2MZA8_THEKT</name>
<feature type="region of interest" description="Disordered" evidence="1">
    <location>
        <begin position="1"/>
        <end position="124"/>
    </location>
</feature>
<protein>
    <submittedName>
        <fullName evidence="2">Uncharacterized protein</fullName>
    </submittedName>
</protein>
<evidence type="ECO:0000313" key="2">
    <source>
        <dbReference type="EMBL" id="KII69475.1"/>
    </source>
</evidence>
<keyword evidence="3" id="KW-1185">Reference proteome</keyword>
<dbReference type="Proteomes" id="UP000031668">
    <property type="component" value="Unassembled WGS sequence"/>
</dbReference>
<accession>A0A0C2MZA8</accession>
<organism evidence="2 3">
    <name type="scientific">Thelohanellus kitauei</name>
    <name type="common">Myxosporean</name>
    <dbReference type="NCBI Taxonomy" id="669202"/>
    <lineage>
        <taxon>Eukaryota</taxon>
        <taxon>Metazoa</taxon>
        <taxon>Cnidaria</taxon>
        <taxon>Myxozoa</taxon>
        <taxon>Myxosporea</taxon>
        <taxon>Bivalvulida</taxon>
        <taxon>Platysporina</taxon>
        <taxon>Myxobolidae</taxon>
        <taxon>Thelohanellus</taxon>
    </lineage>
</organism>
<feature type="compositionally biased region" description="Basic and acidic residues" evidence="1">
    <location>
        <begin position="13"/>
        <end position="31"/>
    </location>
</feature>
<sequence>MDTRLPQTPTPPKHFDAHKSYHTRNYSDIDRSPNPIIPEQKVTLTDYHHHDTGSISTERNSREGSDYHHYPRRDITPEKSPENNAVIDEENPDDQPLDDYGYGSKKGKGVQKKTPKRRETRRQR</sequence>
<feature type="compositionally biased region" description="Acidic residues" evidence="1">
    <location>
        <begin position="87"/>
        <end position="97"/>
    </location>
</feature>
<evidence type="ECO:0000313" key="3">
    <source>
        <dbReference type="Proteomes" id="UP000031668"/>
    </source>
</evidence>